<dbReference type="AlphaFoldDB" id="A0A7W7FWG1"/>
<dbReference type="Pfam" id="PF17482">
    <property type="entry name" value="Phage_sheath_1C"/>
    <property type="match status" value="1"/>
</dbReference>
<protein>
    <submittedName>
        <fullName evidence="4">Phage tail sheath protein FI</fullName>
    </submittedName>
</protein>
<evidence type="ECO:0000256" key="1">
    <source>
        <dbReference type="ARBA" id="ARBA00008005"/>
    </source>
</evidence>
<dbReference type="Gene3D" id="3.40.50.11780">
    <property type="match status" value="2"/>
</dbReference>
<dbReference type="Pfam" id="PF04984">
    <property type="entry name" value="Phage_sheath_1"/>
    <property type="match status" value="1"/>
</dbReference>
<dbReference type="EMBL" id="JACHMH010000001">
    <property type="protein sequence ID" value="MBB4680015.1"/>
    <property type="molecule type" value="Genomic_DNA"/>
</dbReference>
<dbReference type="RefSeq" id="WP_185005696.1">
    <property type="nucleotide sequence ID" value="NZ_BAAAUI010000019.1"/>
</dbReference>
<reference evidence="4 5" key="1">
    <citation type="submission" date="2020-08" db="EMBL/GenBank/DDBJ databases">
        <title>Sequencing the genomes of 1000 actinobacteria strains.</title>
        <authorList>
            <person name="Klenk H.-P."/>
        </authorList>
    </citation>
    <scope>NUCLEOTIDE SEQUENCE [LARGE SCALE GENOMIC DNA]</scope>
    <source>
        <strain evidence="4 5">DSM 44230</strain>
    </source>
</reference>
<keyword evidence="5" id="KW-1185">Reference proteome</keyword>
<accession>A0A7W7FWG1</accession>
<sequence length="499" mass="53866">MPNYLSPGVYVEEVSSGSKPIEGVGTAVAAFLGFAEQGPIDQPVLVTNWTQFSQTFGGFVEGSYLAHSVYGYFLNGGGRAYVVRIGGAERGAAVAELPAGPGAPPLRLQALPGVDAEISVSVQESGKGGEDSFKLVVKKAGKVEETHDNLSVRPGPGYVVTALRRSKLVAVQELQDEQLVVPVKGAEVALAVRAAAPAVSARDYVGDAADRTGFAGLEAVDDVTMLCVPDLMAAHQRGLLDEEGVKAVQLAMIAHCELMADRVAVLDSPAGLNAQQVKQWRTEFAGYDSKYAALYWPWIKVIDPLSGRTKEIPPGGHLAGVWARNDATRGVHKAPANEQLRGVVALELAITKGEHDLLNPIGLNCLRSFPGQGIRVWGARTLSSDPEWRYLNVRRLFNYVEKSILQGTNWVVFEPNDPKLWDSVKRTITMFLRGVWRDGALFGRTPGESFYVKCDEENNPQESRDNGVLTVEIGIAPVKPAEFVVFRISQYAEGAGLEE</sequence>
<evidence type="ECO:0000259" key="3">
    <source>
        <dbReference type="Pfam" id="PF17482"/>
    </source>
</evidence>
<comment type="similarity">
    <text evidence="1">Belongs to the myoviridae tail sheath protein family.</text>
</comment>
<dbReference type="InterPro" id="IPR020287">
    <property type="entry name" value="Tail_sheath_C"/>
</dbReference>
<dbReference type="PANTHER" id="PTHR35861:SF1">
    <property type="entry name" value="PHAGE TAIL SHEATH PROTEIN"/>
    <property type="match status" value="1"/>
</dbReference>
<feature type="domain" description="Tail sheath protein C-terminal" evidence="3">
    <location>
        <begin position="383"/>
        <end position="489"/>
    </location>
</feature>
<evidence type="ECO:0000313" key="4">
    <source>
        <dbReference type="EMBL" id="MBB4680015.1"/>
    </source>
</evidence>
<feature type="domain" description="Tail sheath protein subtilisin-like" evidence="2">
    <location>
        <begin position="242"/>
        <end position="382"/>
    </location>
</feature>
<dbReference type="Proteomes" id="UP000533598">
    <property type="component" value="Unassembled WGS sequence"/>
</dbReference>
<dbReference type="InterPro" id="IPR035089">
    <property type="entry name" value="Phage_sheath_subtilisin"/>
</dbReference>
<name>A0A7W7FWG1_9PSEU</name>
<evidence type="ECO:0000313" key="5">
    <source>
        <dbReference type="Proteomes" id="UP000533598"/>
    </source>
</evidence>
<evidence type="ECO:0000259" key="2">
    <source>
        <dbReference type="Pfam" id="PF04984"/>
    </source>
</evidence>
<dbReference type="InterPro" id="IPR052042">
    <property type="entry name" value="Tail_sheath_structural"/>
</dbReference>
<proteinExistence type="inferred from homology"/>
<organism evidence="4 5">
    <name type="scientific">Crossiella cryophila</name>
    <dbReference type="NCBI Taxonomy" id="43355"/>
    <lineage>
        <taxon>Bacteria</taxon>
        <taxon>Bacillati</taxon>
        <taxon>Actinomycetota</taxon>
        <taxon>Actinomycetes</taxon>
        <taxon>Pseudonocardiales</taxon>
        <taxon>Pseudonocardiaceae</taxon>
        <taxon>Crossiella</taxon>
    </lineage>
</organism>
<gene>
    <name evidence="4" type="ORF">HNR67_006133</name>
</gene>
<comment type="caution">
    <text evidence="4">The sequence shown here is derived from an EMBL/GenBank/DDBJ whole genome shotgun (WGS) entry which is preliminary data.</text>
</comment>
<dbReference type="PANTHER" id="PTHR35861">
    <property type="match status" value="1"/>
</dbReference>